<evidence type="ECO:0000256" key="1">
    <source>
        <dbReference type="SAM" id="MobiDB-lite"/>
    </source>
</evidence>
<proteinExistence type="predicted"/>
<keyword evidence="3" id="KW-1185">Reference proteome</keyword>
<feature type="compositionally biased region" description="Polar residues" evidence="1">
    <location>
        <begin position="9"/>
        <end position="18"/>
    </location>
</feature>
<dbReference type="AlphaFoldDB" id="A0A2R6WJS6"/>
<feature type="compositionally biased region" description="Low complexity" evidence="1">
    <location>
        <begin position="19"/>
        <end position="28"/>
    </location>
</feature>
<reference evidence="3" key="1">
    <citation type="journal article" date="2017" name="Cell">
        <title>Insights into land plant evolution garnered from the Marchantia polymorpha genome.</title>
        <authorList>
            <person name="Bowman J.L."/>
            <person name="Kohchi T."/>
            <person name="Yamato K.T."/>
            <person name="Jenkins J."/>
            <person name="Shu S."/>
            <person name="Ishizaki K."/>
            <person name="Yamaoka S."/>
            <person name="Nishihama R."/>
            <person name="Nakamura Y."/>
            <person name="Berger F."/>
            <person name="Adam C."/>
            <person name="Aki S.S."/>
            <person name="Althoff F."/>
            <person name="Araki T."/>
            <person name="Arteaga-Vazquez M.A."/>
            <person name="Balasubrmanian S."/>
            <person name="Barry K."/>
            <person name="Bauer D."/>
            <person name="Boehm C.R."/>
            <person name="Briginshaw L."/>
            <person name="Caballero-Perez J."/>
            <person name="Catarino B."/>
            <person name="Chen F."/>
            <person name="Chiyoda S."/>
            <person name="Chovatia M."/>
            <person name="Davies K.M."/>
            <person name="Delmans M."/>
            <person name="Demura T."/>
            <person name="Dierschke T."/>
            <person name="Dolan L."/>
            <person name="Dorantes-Acosta A.E."/>
            <person name="Eklund D.M."/>
            <person name="Florent S.N."/>
            <person name="Flores-Sandoval E."/>
            <person name="Fujiyama A."/>
            <person name="Fukuzawa H."/>
            <person name="Galik B."/>
            <person name="Grimanelli D."/>
            <person name="Grimwood J."/>
            <person name="Grossniklaus U."/>
            <person name="Hamada T."/>
            <person name="Haseloff J."/>
            <person name="Hetherington A.J."/>
            <person name="Higo A."/>
            <person name="Hirakawa Y."/>
            <person name="Hundley H.N."/>
            <person name="Ikeda Y."/>
            <person name="Inoue K."/>
            <person name="Inoue S.I."/>
            <person name="Ishida S."/>
            <person name="Jia Q."/>
            <person name="Kakita M."/>
            <person name="Kanazawa T."/>
            <person name="Kawai Y."/>
            <person name="Kawashima T."/>
            <person name="Kennedy M."/>
            <person name="Kinose K."/>
            <person name="Kinoshita T."/>
            <person name="Kohara Y."/>
            <person name="Koide E."/>
            <person name="Komatsu K."/>
            <person name="Kopischke S."/>
            <person name="Kubo M."/>
            <person name="Kyozuka J."/>
            <person name="Lagercrantz U."/>
            <person name="Lin S.S."/>
            <person name="Lindquist E."/>
            <person name="Lipzen A.M."/>
            <person name="Lu C.W."/>
            <person name="De Luna E."/>
            <person name="Martienssen R.A."/>
            <person name="Minamino N."/>
            <person name="Mizutani M."/>
            <person name="Mizutani M."/>
            <person name="Mochizuki N."/>
            <person name="Monte I."/>
            <person name="Mosher R."/>
            <person name="Nagasaki H."/>
            <person name="Nakagami H."/>
            <person name="Naramoto S."/>
            <person name="Nishitani K."/>
            <person name="Ohtani M."/>
            <person name="Okamoto T."/>
            <person name="Okumura M."/>
            <person name="Phillips J."/>
            <person name="Pollak B."/>
            <person name="Reinders A."/>
            <person name="Rovekamp M."/>
            <person name="Sano R."/>
            <person name="Sawa S."/>
            <person name="Schmid M.W."/>
            <person name="Shirakawa M."/>
            <person name="Solano R."/>
            <person name="Spunde A."/>
            <person name="Suetsugu N."/>
            <person name="Sugano S."/>
            <person name="Sugiyama A."/>
            <person name="Sun R."/>
            <person name="Suzuki Y."/>
            <person name="Takenaka M."/>
            <person name="Takezawa D."/>
            <person name="Tomogane H."/>
            <person name="Tsuzuki M."/>
            <person name="Ueda T."/>
            <person name="Umeda M."/>
            <person name="Ward J.M."/>
            <person name="Watanabe Y."/>
            <person name="Yazaki K."/>
            <person name="Yokoyama R."/>
            <person name="Yoshitake Y."/>
            <person name="Yotsui I."/>
            <person name="Zachgo S."/>
            <person name="Schmutz J."/>
        </authorList>
    </citation>
    <scope>NUCLEOTIDE SEQUENCE [LARGE SCALE GENOMIC DNA]</scope>
    <source>
        <strain evidence="3">Tak-1</strain>
    </source>
</reference>
<protein>
    <submittedName>
        <fullName evidence="2">Uncharacterized protein</fullName>
    </submittedName>
</protein>
<gene>
    <name evidence="2" type="ORF">MARPO_0083s0044</name>
</gene>
<feature type="region of interest" description="Disordered" evidence="1">
    <location>
        <begin position="1"/>
        <end position="60"/>
    </location>
</feature>
<sequence length="123" mass="13760">MNEEKQISSEEQNIAKLSTTTTTTALHASRSRAPHRRHGLARQASRSKHRPYSRDKNGAARIATSLLGRRAVRGSQRPLATPSELLRVNPRAHGSRQIRRTIRLLMRSAPIGSPQLRGFLCPH</sequence>
<organism evidence="2 3">
    <name type="scientific">Marchantia polymorpha</name>
    <name type="common">Common liverwort</name>
    <name type="synonym">Marchantia aquatica</name>
    <dbReference type="NCBI Taxonomy" id="3197"/>
    <lineage>
        <taxon>Eukaryota</taxon>
        <taxon>Viridiplantae</taxon>
        <taxon>Streptophyta</taxon>
        <taxon>Embryophyta</taxon>
        <taxon>Marchantiophyta</taxon>
        <taxon>Marchantiopsida</taxon>
        <taxon>Marchantiidae</taxon>
        <taxon>Marchantiales</taxon>
        <taxon>Marchantiaceae</taxon>
        <taxon>Marchantia</taxon>
    </lineage>
</organism>
<dbReference type="Proteomes" id="UP000244005">
    <property type="component" value="Unassembled WGS sequence"/>
</dbReference>
<feature type="compositionally biased region" description="Basic residues" evidence="1">
    <location>
        <begin position="29"/>
        <end position="51"/>
    </location>
</feature>
<dbReference type="Gramene" id="Mp8g12760.1">
    <property type="protein sequence ID" value="Mp8g12760.1.cds1"/>
    <property type="gene ID" value="Mp8g12760"/>
</dbReference>
<dbReference type="EMBL" id="KZ772755">
    <property type="protein sequence ID" value="PTQ34079.1"/>
    <property type="molecule type" value="Genomic_DNA"/>
</dbReference>
<evidence type="ECO:0000313" key="2">
    <source>
        <dbReference type="EMBL" id="PTQ34079.1"/>
    </source>
</evidence>
<evidence type="ECO:0000313" key="3">
    <source>
        <dbReference type="Proteomes" id="UP000244005"/>
    </source>
</evidence>
<name>A0A2R6WJS6_MARPO</name>
<accession>A0A2R6WJS6</accession>